<dbReference type="InterPro" id="IPR002172">
    <property type="entry name" value="LDrepeatLR_classA_rpt"/>
</dbReference>
<dbReference type="SUPFAM" id="SSF57424">
    <property type="entry name" value="LDL receptor-like module"/>
    <property type="match status" value="4"/>
</dbReference>
<feature type="disulfide bond" evidence="9">
    <location>
        <begin position="787"/>
        <end position="802"/>
    </location>
</feature>
<dbReference type="Gene3D" id="4.10.400.10">
    <property type="entry name" value="Low-density Lipoprotein Receptor"/>
    <property type="match status" value="4"/>
</dbReference>
<reference evidence="13" key="1">
    <citation type="submission" date="2025-08" db="UniProtKB">
        <authorList>
            <consortium name="RefSeq"/>
        </authorList>
    </citation>
    <scope>IDENTIFICATION</scope>
    <source>
        <tissue evidence="13">Testes</tissue>
    </source>
</reference>
<feature type="disulfide bond" evidence="9">
    <location>
        <begin position="775"/>
        <end position="793"/>
    </location>
</feature>
<keyword evidence="5 10" id="KW-0472">Membrane</keyword>
<feature type="disulfide bond" evidence="9">
    <location>
        <begin position="912"/>
        <end position="924"/>
    </location>
</feature>
<dbReference type="InterPro" id="IPR018378">
    <property type="entry name" value="C-type_lectin_CS"/>
</dbReference>
<keyword evidence="7" id="KW-0675">Receptor</keyword>
<keyword evidence="4 10" id="KW-1133">Transmembrane helix</keyword>
<dbReference type="PROSITE" id="PS50068">
    <property type="entry name" value="LDLRA_2"/>
    <property type="match status" value="5"/>
</dbReference>
<feature type="disulfide bond" evidence="9">
    <location>
        <begin position="896"/>
        <end position="911"/>
    </location>
</feature>
<feature type="disulfide bond" evidence="9">
    <location>
        <begin position="884"/>
        <end position="902"/>
    </location>
</feature>
<evidence type="ECO:0000313" key="13">
    <source>
        <dbReference type="RefSeq" id="XP_006819588.1"/>
    </source>
</evidence>
<dbReference type="InterPro" id="IPR016186">
    <property type="entry name" value="C-type_lectin-like/link_sf"/>
</dbReference>
<evidence type="ECO:0000256" key="9">
    <source>
        <dbReference type="PROSITE-ProRule" id="PRU00124"/>
    </source>
</evidence>
<evidence type="ECO:0000256" key="4">
    <source>
        <dbReference type="ARBA" id="ARBA00022989"/>
    </source>
</evidence>
<dbReference type="InterPro" id="IPR016187">
    <property type="entry name" value="CTDL_fold"/>
</dbReference>
<organism evidence="12 13">
    <name type="scientific">Saccoglossus kowalevskii</name>
    <name type="common">Acorn worm</name>
    <dbReference type="NCBI Taxonomy" id="10224"/>
    <lineage>
        <taxon>Eukaryota</taxon>
        <taxon>Metazoa</taxon>
        <taxon>Hemichordata</taxon>
        <taxon>Enteropneusta</taxon>
        <taxon>Harrimaniidae</taxon>
        <taxon>Saccoglossus</taxon>
    </lineage>
</organism>
<evidence type="ECO:0000256" key="1">
    <source>
        <dbReference type="ARBA" id="ARBA00004167"/>
    </source>
</evidence>
<keyword evidence="6 9" id="KW-1015">Disulfide bond</keyword>
<dbReference type="InterPro" id="IPR051221">
    <property type="entry name" value="LDLR-related"/>
</dbReference>
<evidence type="ECO:0000256" key="7">
    <source>
        <dbReference type="ARBA" id="ARBA00023170"/>
    </source>
</evidence>
<dbReference type="PROSITE" id="PS00615">
    <property type="entry name" value="C_TYPE_LECTIN_1"/>
    <property type="match status" value="1"/>
</dbReference>
<feature type="disulfide bond" evidence="9">
    <location>
        <begin position="919"/>
        <end position="937"/>
    </location>
</feature>
<dbReference type="SUPFAM" id="SSF56436">
    <property type="entry name" value="C-type lectin-like"/>
    <property type="match status" value="1"/>
</dbReference>
<dbReference type="PANTHER" id="PTHR22722">
    <property type="entry name" value="LOW-DENSITY LIPOPROTEIN RECEPTOR-RELATED PROTEIN 2-RELATED"/>
    <property type="match status" value="1"/>
</dbReference>
<feature type="disulfide bond" evidence="9">
    <location>
        <begin position="955"/>
        <end position="967"/>
    </location>
</feature>
<dbReference type="Proteomes" id="UP000694865">
    <property type="component" value="Unplaced"/>
</dbReference>
<feature type="disulfide bond" evidence="9">
    <location>
        <begin position="931"/>
        <end position="946"/>
    </location>
</feature>
<protein>
    <submittedName>
        <fullName evidence="13">Uncharacterized protein LOC102804593</fullName>
    </submittedName>
</protein>
<keyword evidence="12" id="KW-1185">Reference proteome</keyword>
<evidence type="ECO:0000256" key="5">
    <source>
        <dbReference type="ARBA" id="ARBA00023136"/>
    </source>
</evidence>
<feature type="disulfide bond" evidence="9">
    <location>
        <begin position="877"/>
        <end position="889"/>
    </location>
</feature>
<evidence type="ECO:0000313" key="12">
    <source>
        <dbReference type="Proteomes" id="UP000694865"/>
    </source>
</evidence>
<feature type="domain" description="C-type lectin" evidence="11">
    <location>
        <begin position="649"/>
        <end position="764"/>
    </location>
</feature>
<keyword evidence="3" id="KW-0677">Repeat</keyword>
<dbReference type="SMART" id="SM00192">
    <property type="entry name" value="LDLa"/>
    <property type="match status" value="5"/>
</dbReference>
<dbReference type="InterPro" id="IPR023415">
    <property type="entry name" value="LDLR_class-A_CS"/>
</dbReference>
<feature type="disulfide bond" evidence="9">
    <location>
        <begin position="962"/>
        <end position="980"/>
    </location>
</feature>
<evidence type="ECO:0000256" key="3">
    <source>
        <dbReference type="ARBA" id="ARBA00022737"/>
    </source>
</evidence>
<evidence type="ECO:0000256" key="10">
    <source>
        <dbReference type="SAM" id="Phobius"/>
    </source>
</evidence>
<evidence type="ECO:0000256" key="6">
    <source>
        <dbReference type="ARBA" id="ARBA00023157"/>
    </source>
</evidence>
<name>A0ABM0MHU7_SACKO</name>
<dbReference type="PANTHER" id="PTHR22722:SF14">
    <property type="entry name" value="MEGALIN, ISOFORM A"/>
    <property type="match status" value="1"/>
</dbReference>
<comment type="subcellular location">
    <subcellularLocation>
        <location evidence="1">Membrane</location>
        <topology evidence="1">Single-pass membrane protein</topology>
    </subcellularLocation>
</comment>
<keyword evidence="8" id="KW-0325">Glycoprotein</keyword>
<dbReference type="Gene3D" id="3.10.100.10">
    <property type="entry name" value="Mannose-Binding Protein A, subunit A"/>
    <property type="match status" value="1"/>
</dbReference>
<dbReference type="Pfam" id="PF00059">
    <property type="entry name" value="Lectin_C"/>
    <property type="match status" value="1"/>
</dbReference>
<dbReference type="GeneID" id="102804593"/>
<keyword evidence="2 10" id="KW-0812">Transmembrane</keyword>
<dbReference type="InterPro" id="IPR001304">
    <property type="entry name" value="C-type_lectin-like"/>
</dbReference>
<dbReference type="PROSITE" id="PS01209">
    <property type="entry name" value="LDLRA_1"/>
    <property type="match status" value="2"/>
</dbReference>
<gene>
    <name evidence="13" type="primary">LOC102804593</name>
</gene>
<dbReference type="CDD" id="cd00112">
    <property type="entry name" value="LDLa"/>
    <property type="match status" value="5"/>
</dbReference>
<dbReference type="Pfam" id="PF00057">
    <property type="entry name" value="Ldl_recept_a"/>
    <property type="match status" value="4"/>
</dbReference>
<dbReference type="RefSeq" id="XP_006819588.1">
    <property type="nucleotide sequence ID" value="XM_006819525.1"/>
</dbReference>
<feature type="disulfide bond" evidence="9">
    <location>
        <begin position="974"/>
        <end position="989"/>
    </location>
</feature>
<sequence length="1002" mass="109515">MCCHRNQSDFISADLTICGDNILIQTAVSSGSRKRLGGILATVLTVSVLGGGGIGSYFALVSANVELSSQPYATLDIVLGWLKVFQLHINIHISSSSEAVSGPASELFAVEVFLKMDDVDPSTAKLQDEHSDELTPRLVGSILGDEVTFGDDVTIALDIQPVEMDFGELVCNHYSEICVEIRPVEDTIWQWKSDEEFKTACIDLGMCQYPIDADDLQLHVGSDLPGTLDFIMGSSSKTIVFDIDIGISNGSQSYSDVADSLFSVSLYFSDEFGEYTSSKSSIHELPSDMIMMAPGAFISLANISVNYDLTGMGCAQTLYLCVDVGPRSDSPWIWSGAGVVITDCLPVVTCQNQITASSIDLMVATGNDLNMIMGSDKTFTLDISIVTDRETADFEAETEFVFQTSLYLASDSEEARIPSTVSLPSTMVYINANHNIELLGVTFSDFSLNDLSCEDYTHVCVDISPVVGMLPYEWTWANEMAYETSCTQLNGQCQVQVTPDNQDPLLLDSTNVDVTMGYDDNSFIVNVEFSTMTTGTGKLSGNADIFFSTEIFFSNVDDPQGNMNNALLSDVFASVVSSDNVDIVSDTTIFFSIIADGVDLTDYQCQHYQYICIRMFTVPESGLIYGGPWGTQPGATCTLFNSCRNTIKYEYVPEAMNYVDASAYCGNLGKTLFDPFNQMEQNDGHYFLQKYFGGLDFPTIFMGPNDLENEGSWRHVDGSDLEYSNWIPGEPSNSGSNEDCMTALGSMLKWNDVACSNEYPFICQYISPCGSEFLCDNKHCISVEWECDGYDDCGDQSDEAHCPCYPQYECSDGTCIDTDSLCDSIDNDCPSNEDEEHCLSVPYTSCYPEFGCSNGDCFAHDLICDCPDLMGDPECGCTVDQFTCNTGSCIGSSLICNGFNDCSFGEDELNCCNSVEFRCNSGQCIPNYWHCDGLADCPSGEDEVDCSGNGGESNCNSNEFTCNSGDCIPNYWHCDNYVDCPSGEDESDCSGNSVDSFFPYSY</sequence>
<dbReference type="PRINTS" id="PR00261">
    <property type="entry name" value="LDLRECEPTOR"/>
</dbReference>
<evidence type="ECO:0000259" key="11">
    <source>
        <dbReference type="PROSITE" id="PS50041"/>
    </source>
</evidence>
<comment type="caution">
    <text evidence="9">Lacks conserved residue(s) required for the propagation of feature annotation.</text>
</comment>
<evidence type="ECO:0000256" key="8">
    <source>
        <dbReference type="ARBA" id="ARBA00023180"/>
    </source>
</evidence>
<accession>A0ABM0MHU7</accession>
<dbReference type="SMART" id="SM00034">
    <property type="entry name" value="CLECT"/>
    <property type="match status" value="1"/>
</dbReference>
<dbReference type="InterPro" id="IPR036055">
    <property type="entry name" value="LDL_receptor-like_sf"/>
</dbReference>
<dbReference type="PROSITE" id="PS50041">
    <property type="entry name" value="C_TYPE_LECTIN_2"/>
    <property type="match status" value="1"/>
</dbReference>
<evidence type="ECO:0000256" key="2">
    <source>
        <dbReference type="ARBA" id="ARBA00022692"/>
    </source>
</evidence>
<feature type="transmembrane region" description="Helical" evidence="10">
    <location>
        <begin position="39"/>
        <end position="60"/>
    </location>
</feature>
<proteinExistence type="predicted"/>